<protein>
    <submittedName>
        <fullName evidence="1">Uncharacterized protein</fullName>
    </submittedName>
</protein>
<accession>A0ABT7XLF4</accession>
<dbReference type="Proteomes" id="UP001168540">
    <property type="component" value="Unassembled WGS sequence"/>
</dbReference>
<comment type="caution">
    <text evidence="1">The sequence shown here is derived from an EMBL/GenBank/DDBJ whole genome shotgun (WGS) entry which is preliminary data.</text>
</comment>
<reference evidence="1" key="1">
    <citation type="submission" date="2023-06" db="EMBL/GenBank/DDBJ databases">
        <authorList>
            <person name="Zhang S."/>
        </authorList>
    </citation>
    <scope>NUCLEOTIDE SEQUENCE</scope>
    <source>
        <strain evidence="1">SG2303</strain>
    </source>
</reference>
<dbReference type="RefSeq" id="WP_289829184.1">
    <property type="nucleotide sequence ID" value="NZ_JAUEDK010000008.1"/>
</dbReference>
<name>A0ABT7XLF4_9NEIS</name>
<evidence type="ECO:0000313" key="2">
    <source>
        <dbReference type="Proteomes" id="UP001168540"/>
    </source>
</evidence>
<evidence type="ECO:0000313" key="1">
    <source>
        <dbReference type="EMBL" id="MDN0074611.1"/>
    </source>
</evidence>
<sequence>MSEEGGSHMDKRRLLGGVLFCLFVVPALADALLDGDMARSLSYKKSTQQEAASTPPKAATTTTVPTAVMPAVPAATTTNVLCEVRGGQIYKMDGNKMQPSKWLRSCGAFPKQAFKKDAVTACLRHRGYSEILFEDNTTIQIEENVPTGDLCHGKWDNTAYKAGVS</sequence>
<dbReference type="EMBL" id="JAUEDK010000008">
    <property type="protein sequence ID" value="MDN0074611.1"/>
    <property type="molecule type" value="Genomic_DNA"/>
</dbReference>
<organism evidence="1 2">
    <name type="scientific">Crenobacter oryzisoli</name>
    <dbReference type="NCBI Taxonomy" id="3056844"/>
    <lineage>
        <taxon>Bacteria</taxon>
        <taxon>Pseudomonadati</taxon>
        <taxon>Pseudomonadota</taxon>
        <taxon>Betaproteobacteria</taxon>
        <taxon>Neisseriales</taxon>
        <taxon>Neisseriaceae</taxon>
        <taxon>Crenobacter</taxon>
    </lineage>
</organism>
<gene>
    <name evidence="1" type="ORF">QU481_06860</name>
</gene>
<keyword evidence="2" id="KW-1185">Reference proteome</keyword>
<proteinExistence type="predicted"/>